<evidence type="ECO:0000256" key="3">
    <source>
        <dbReference type="SAM" id="Phobius"/>
    </source>
</evidence>
<dbReference type="GO" id="GO:0042302">
    <property type="term" value="F:structural constituent of cuticle"/>
    <property type="evidence" value="ECO:0007669"/>
    <property type="project" value="InterPro"/>
</dbReference>
<feature type="transmembrane region" description="Helical" evidence="3">
    <location>
        <begin position="14"/>
        <end position="37"/>
    </location>
</feature>
<dbReference type="WBParaSite" id="BPAG_0000605901-mRNA-1">
    <property type="protein sequence ID" value="BPAG_0000605901-mRNA-1"/>
    <property type="gene ID" value="BPAG_0000605901"/>
</dbReference>
<dbReference type="SMART" id="SM01088">
    <property type="entry name" value="Col_cuticle_N"/>
    <property type="match status" value="1"/>
</dbReference>
<dbReference type="PANTHER" id="PTHR24637">
    <property type="entry name" value="COLLAGEN"/>
    <property type="match status" value="1"/>
</dbReference>
<name>A0A0N4TCX1_BRUPA</name>
<evidence type="ECO:0000313" key="7">
    <source>
        <dbReference type="WBParaSite" id="BPAG_0000605901-mRNA-1"/>
    </source>
</evidence>
<keyword evidence="3" id="KW-0812">Transmembrane</keyword>
<dbReference type="PANTHER" id="PTHR24637:SF382">
    <property type="entry name" value="NEMATODE CUTICLE COLLAGEN N-TERMINAL DOMAIN-CONTAINING PROTEIN"/>
    <property type="match status" value="1"/>
</dbReference>
<keyword evidence="3" id="KW-1133">Transmembrane helix</keyword>
<dbReference type="Pfam" id="PF01484">
    <property type="entry name" value="Col_cuticle_N"/>
    <property type="match status" value="1"/>
</dbReference>
<evidence type="ECO:0000313" key="5">
    <source>
        <dbReference type="EMBL" id="VDN87208.1"/>
    </source>
</evidence>
<sequence length="129" mass="14186">MNIPDRKRRSLKPVAFAAVAFSTISVMCCVITLPIIYSHVQNVQSFMQNEVDYCKTRSRDMWKEMVQLQTVTSSVADTTASRKKRHFTSNDESKLDMAIPSNRGSCCTCQVGSPGAPGSPGRDGRPGLV</sequence>
<dbReference type="AlphaFoldDB" id="A0A0N4TCX1"/>
<organism evidence="7">
    <name type="scientific">Brugia pahangi</name>
    <name type="common">Filarial nematode worm</name>
    <dbReference type="NCBI Taxonomy" id="6280"/>
    <lineage>
        <taxon>Eukaryota</taxon>
        <taxon>Metazoa</taxon>
        <taxon>Ecdysozoa</taxon>
        <taxon>Nematoda</taxon>
        <taxon>Chromadorea</taxon>
        <taxon>Rhabditida</taxon>
        <taxon>Spirurina</taxon>
        <taxon>Spiruromorpha</taxon>
        <taxon>Filarioidea</taxon>
        <taxon>Onchocercidae</taxon>
        <taxon>Brugia</taxon>
    </lineage>
</organism>
<dbReference type="EMBL" id="UZAD01004981">
    <property type="protein sequence ID" value="VDN87208.1"/>
    <property type="molecule type" value="Genomic_DNA"/>
</dbReference>
<keyword evidence="3" id="KW-0472">Membrane</keyword>
<gene>
    <name evidence="5" type="ORF">BPAG_LOCUS6022</name>
</gene>
<feature type="region of interest" description="Disordered" evidence="2">
    <location>
        <begin position="75"/>
        <end position="96"/>
    </location>
</feature>
<keyword evidence="1" id="KW-0677">Repeat</keyword>
<feature type="domain" description="Nematode cuticle collagen N-terminal" evidence="4">
    <location>
        <begin position="13"/>
        <end position="65"/>
    </location>
</feature>
<evidence type="ECO:0000259" key="4">
    <source>
        <dbReference type="SMART" id="SM01088"/>
    </source>
</evidence>
<evidence type="ECO:0000313" key="6">
    <source>
        <dbReference type="Proteomes" id="UP000278627"/>
    </source>
</evidence>
<dbReference type="Proteomes" id="UP000278627">
    <property type="component" value="Unassembled WGS sequence"/>
</dbReference>
<dbReference type="STRING" id="6280.A0A0N4TCX1"/>
<dbReference type="InterPro" id="IPR002486">
    <property type="entry name" value="Col_cuticle_N"/>
</dbReference>
<reference evidence="7" key="1">
    <citation type="submission" date="2017-02" db="UniProtKB">
        <authorList>
            <consortium name="WormBaseParasite"/>
        </authorList>
    </citation>
    <scope>IDENTIFICATION</scope>
</reference>
<accession>A0A0N4TCX1</accession>
<reference evidence="5 6" key="2">
    <citation type="submission" date="2018-11" db="EMBL/GenBank/DDBJ databases">
        <authorList>
            <consortium name="Pathogen Informatics"/>
        </authorList>
    </citation>
    <scope>NUCLEOTIDE SEQUENCE [LARGE SCALE GENOMIC DNA]</scope>
</reference>
<keyword evidence="6" id="KW-1185">Reference proteome</keyword>
<evidence type="ECO:0000256" key="1">
    <source>
        <dbReference type="ARBA" id="ARBA00022737"/>
    </source>
</evidence>
<evidence type="ECO:0000256" key="2">
    <source>
        <dbReference type="SAM" id="MobiDB-lite"/>
    </source>
</evidence>
<proteinExistence type="predicted"/>
<protein>
    <submittedName>
        <fullName evidence="7">Col_cuticle_N domain-containing protein</fullName>
    </submittedName>
</protein>